<dbReference type="GeneID" id="17318043"/>
<evidence type="ECO:0000256" key="4">
    <source>
        <dbReference type="ARBA" id="ARBA00022833"/>
    </source>
</evidence>
<reference evidence="6" key="1">
    <citation type="journal article" date="2013" name="Proc. Natl. Acad. Sci. U.S.A.">
        <title>Genome structure and metabolic features in the red seaweed Chondrus crispus shed light on evolution of the Archaeplastida.</title>
        <authorList>
            <person name="Collen J."/>
            <person name="Porcel B."/>
            <person name="Carre W."/>
            <person name="Ball S.G."/>
            <person name="Chaparro C."/>
            <person name="Tonon T."/>
            <person name="Barbeyron T."/>
            <person name="Michel G."/>
            <person name="Noel B."/>
            <person name="Valentin K."/>
            <person name="Elias M."/>
            <person name="Artiguenave F."/>
            <person name="Arun A."/>
            <person name="Aury J.M."/>
            <person name="Barbosa-Neto J.F."/>
            <person name="Bothwell J.H."/>
            <person name="Bouget F.Y."/>
            <person name="Brillet L."/>
            <person name="Cabello-Hurtado F."/>
            <person name="Capella-Gutierrez S."/>
            <person name="Charrier B."/>
            <person name="Cladiere L."/>
            <person name="Cock J.M."/>
            <person name="Coelho S.M."/>
            <person name="Colleoni C."/>
            <person name="Czjzek M."/>
            <person name="Da Silva C."/>
            <person name="Delage L."/>
            <person name="Denoeud F."/>
            <person name="Deschamps P."/>
            <person name="Dittami S.M."/>
            <person name="Gabaldon T."/>
            <person name="Gachon C.M."/>
            <person name="Groisillier A."/>
            <person name="Herve C."/>
            <person name="Jabbari K."/>
            <person name="Katinka M."/>
            <person name="Kloareg B."/>
            <person name="Kowalczyk N."/>
            <person name="Labadie K."/>
            <person name="Leblanc C."/>
            <person name="Lopez P.J."/>
            <person name="McLachlan D.H."/>
            <person name="Meslet-Cladiere L."/>
            <person name="Moustafa A."/>
            <person name="Nehr Z."/>
            <person name="Nyvall Collen P."/>
            <person name="Panaud O."/>
            <person name="Partensky F."/>
            <person name="Poulain J."/>
            <person name="Rensing S.A."/>
            <person name="Rousvoal S."/>
            <person name="Samson G."/>
            <person name="Symeonidi A."/>
            <person name="Weissenbach J."/>
            <person name="Zambounis A."/>
            <person name="Wincker P."/>
            <person name="Boyen C."/>
        </authorList>
    </citation>
    <scope>NUCLEOTIDE SEQUENCE [LARGE SCALE GENOMIC DNA]</scope>
    <source>
        <strain evidence="6">cv. Stackhouse</strain>
    </source>
</reference>
<gene>
    <name evidence="5" type="ORF">CHC_T00000632001</name>
</gene>
<dbReference type="RefSeq" id="XP_005710326.1">
    <property type="nucleotide sequence ID" value="XM_005710269.1"/>
</dbReference>
<protein>
    <recommendedName>
        <fullName evidence="7">Metallo-beta-lactamase domain-containing protein</fullName>
    </recommendedName>
</protein>
<dbReference type="InterPro" id="IPR051013">
    <property type="entry name" value="MBL_superfamily_lactonases"/>
</dbReference>
<dbReference type="AlphaFoldDB" id="R7QNG6"/>
<dbReference type="SUPFAM" id="SSF56281">
    <property type="entry name" value="Metallo-hydrolase/oxidoreductase"/>
    <property type="match status" value="1"/>
</dbReference>
<evidence type="ECO:0008006" key="7">
    <source>
        <dbReference type="Google" id="ProtNLM"/>
    </source>
</evidence>
<dbReference type="Gene3D" id="3.60.15.10">
    <property type="entry name" value="Ribonuclease Z/Hydroxyacylglutathione hydrolase-like"/>
    <property type="match status" value="1"/>
</dbReference>
<evidence type="ECO:0000256" key="3">
    <source>
        <dbReference type="ARBA" id="ARBA00022801"/>
    </source>
</evidence>
<sequence length="160" mass="17719">MTLTNLSRRVGPHYPATEAVRDIYLRSIKPYRGRLTLVDEDRSPIRGVKLISSPGHSPGHSSVRFQGKGEALLVSGDSWITKPDQLENPEWEFFIELDAAQAYNSRIRVLSAAARRRELMLSYHEAFPGLGYVSVNGAAFSWTPAQAQTELMGTGVATQC</sequence>
<proteinExistence type="inferred from homology"/>
<name>R7QNG6_CHOCR</name>
<dbReference type="KEGG" id="ccp:CHC_T00000632001"/>
<dbReference type="PANTHER" id="PTHR42978">
    <property type="entry name" value="QUORUM-QUENCHING LACTONASE YTNP-RELATED-RELATED"/>
    <property type="match status" value="1"/>
</dbReference>
<comment type="similarity">
    <text evidence="1">Belongs to the metallo-beta-lactamase superfamily.</text>
</comment>
<evidence type="ECO:0000313" key="5">
    <source>
        <dbReference type="EMBL" id="CDF40032.1"/>
    </source>
</evidence>
<dbReference type="InterPro" id="IPR036866">
    <property type="entry name" value="RibonucZ/Hydroxyglut_hydro"/>
</dbReference>
<organism evidence="5 6">
    <name type="scientific">Chondrus crispus</name>
    <name type="common">Carrageen Irish moss</name>
    <name type="synonym">Polymorpha crispa</name>
    <dbReference type="NCBI Taxonomy" id="2769"/>
    <lineage>
        <taxon>Eukaryota</taxon>
        <taxon>Rhodophyta</taxon>
        <taxon>Florideophyceae</taxon>
        <taxon>Rhodymeniophycidae</taxon>
        <taxon>Gigartinales</taxon>
        <taxon>Gigartinaceae</taxon>
        <taxon>Chondrus</taxon>
    </lineage>
</organism>
<keyword evidence="4" id="KW-0862">Zinc</keyword>
<accession>R7QNG6</accession>
<dbReference type="Gramene" id="CDF40032">
    <property type="protein sequence ID" value="CDF40032"/>
    <property type="gene ID" value="CHC_T00000632001"/>
</dbReference>
<dbReference type="GO" id="GO:0016787">
    <property type="term" value="F:hydrolase activity"/>
    <property type="evidence" value="ECO:0007669"/>
    <property type="project" value="UniProtKB-KW"/>
</dbReference>
<keyword evidence="3" id="KW-0378">Hydrolase</keyword>
<dbReference type="GO" id="GO:0046872">
    <property type="term" value="F:metal ion binding"/>
    <property type="evidence" value="ECO:0007669"/>
    <property type="project" value="UniProtKB-KW"/>
</dbReference>
<dbReference type="OrthoDB" id="10250730at2759"/>
<dbReference type="PhylomeDB" id="R7QNG6"/>
<evidence type="ECO:0000256" key="1">
    <source>
        <dbReference type="ARBA" id="ARBA00007749"/>
    </source>
</evidence>
<dbReference type="EMBL" id="HG002110">
    <property type="protein sequence ID" value="CDF40032.1"/>
    <property type="molecule type" value="Genomic_DNA"/>
</dbReference>
<evidence type="ECO:0000256" key="2">
    <source>
        <dbReference type="ARBA" id="ARBA00022723"/>
    </source>
</evidence>
<keyword evidence="6" id="KW-1185">Reference proteome</keyword>
<keyword evidence="2" id="KW-0479">Metal-binding</keyword>
<dbReference type="PANTHER" id="PTHR42978:SF6">
    <property type="entry name" value="QUORUM-QUENCHING LACTONASE YTNP-RELATED"/>
    <property type="match status" value="1"/>
</dbReference>
<evidence type="ECO:0000313" key="6">
    <source>
        <dbReference type="Proteomes" id="UP000012073"/>
    </source>
</evidence>
<dbReference type="Proteomes" id="UP000012073">
    <property type="component" value="Unassembled WGS sequence"/>
</dbReference>